<dbReference type="NCBIfam" id="TIGR00154">
    <property type="entry name" value="ispE"/>
    <property type="match status" value="1"/>
</dbReference>
<accession>A0A931F967</accession>
<dbReference type="EC" id="2.7.1.148" evidence="2 9"/>
<keyword evidence="6 9" id="KW-0418">Kinase</keyword>
<dbReference type="InterPro" id="IPR036554">
    <property type="entry name" value="GHMP_kinase_C_sf"/>
</dbReference>
<evidence type="ECO:0000256" key="4">
    <source>
        <dbReference type="ARBA" id="ARBA00022679"/>
    </source>
</evidence>
<dbReference type="PANTHER" id="PTHR43527:SF2">
    <property type="entry name" value="4-DIPHOSPHOCYTIDYL-2-C-METHYL-D-ERYTHRITOL KINASE, CHLOROPLASTIC"/>
    <property type="match status" value="1"/>
</dbReference>
<proteinExistence type="inferred from homology"/>
<protein>
    <recommendedName>
        <fullName evidence="3 9">4-diphosphocytidyl-2-C-methyl-D-erythritol kinase</fullName>
        <shortName evidence="9">CMK</shortName>
        <ecNumber evidence="2 9">2.7.1.148</ecNumber>
    </recommendedName>
    <alternativeName>
        <fullName evidence="8 9">4-(cytidine-5'-diphospho)-2-C-methyl-D-erythritol kinase</fullName>
    </alternativeName>
</protein>
<evidence type="ECO:0000256" key="3">
    <source>
        <dbReference type="ARBA" id="ARBA00017473"/>
    </source>
</evidence>
<keyword evidence="5 9" id="KW-0547">Nucleotide-binding</keyword>
<comment type="catalytic activity">
    <reaction evidence="9">
        <text>4-CDP-2-C-methyl-D-erythritol + ATP = 4-CDP-2-C-methyl-D-erythritol 2-phosphate + ADP + H(+)</text>
        <dbReference type="Rhea" id="RHEA:18437"/>
        <dbReference type="ChEBI" id="CHEBI:15378"/>
        <dbReference type="ChEBI" id="CHEBI:30616"/>
        <dbReference type="ChEBI" id="CHEBI:57823"/>
        <dbReference type="ChEBI" id="CHEBI:57919"/>
        <dbReference type="ChEBI" id="CHEBI:456216"/>
        <dbReference type="EC" id="2.7.1.148"/>
    </reaction>
</comment>
<dbReference type="PIRSF" id="PIRSF010376">
    <property type="entry name" value="IspE"/>
    <property type="match status" value="1"/>
</dbReference>
<dbReference type="Proteomes" id="UP000621436">
    <property type="component" value="Unassembled WGS sequence"/>
</dbReference>
<dbReference type="GO" id="GO:0019288">
    <property type="term" value="P:isopentenyl diphosphate biosynthetic process, methylerythritol 4-phosphate pathway"/>
    <property type="evidence" value="ECO:0007669"/>
    <property type="project" value="UniProtKB-UniRule"/>
</dbReference>
<keyword evidence="13" id="KW-1185">Reference proteome</keyword>
<evidence type="ECO:0000256" key="2">
    <source>
        <dbReference type="ARBA" id="ARBA00012052"/>
    </source>
</evidence>
<name>A0A931F967_9FIRM</name>
<dbReference type="GO" id="GO:0016114">
    <property type="term" value="P:terpenoid biosynthetic process"/>
    <property type="evidence" value="ECO:0007669"/>
    <property type="project" value="UniProtKB-UniRule"/>
</dbReference>
<comment type="similarity">
    <text evidence="1 9">Belongs to the GHMP kinase family. IspE subfamily.</text>
</comment>
<dbReference type="InterPro" id="IPR014721">
    <property type="entry name" value="Ribsml_uS5_D2-typ_fold_subgr"/>
</dbReference>
<evidence type="ECO:0000256" key="6">
    <source>
        <dbReference type="ARBA" id="ARBA00022777"/>
    </source>
</evidence>
<dbReference type="GO" id="GO:0005524">
    <property type="term" value="F:ATP binding"/>
    <property type="evidence" value="ECO:0007669"/>
    <property type="project" value="UniProtKB-UniRule"/>
</dbReference>
<comment type="pathway">
    <text evidence="9">Isoprenoid biosynthesis; isopentenyl diphosphate biosynthesis via DXP pathway; isopentenyl diphosphate from 1-deoxy-D-xylulose 5-phosphate: step 3/6.</text>
</comment>
<feature type="domain" description="GHMP kinase N-terminal" evidence="10">
    <location>
        <begin position="66"/>
        <end position="145"/>
    </location>
</feature>
<dbReference type="HAMAP" id="MF_00061">
    <property type="entry name" value="IspE"/>
    <property type="match status" value="1"/>
</dbReference>
<dbReference type="EMBL" id="JADPIE010000004">
    <property type="protein sequence ID" value="MBF8437248.1"/>
    <property type="molecule type" value="Genomic_DNA"/>
</dbReference>
<dbReference type="RefSeq" id="WP_270454210.1">
    <property type="nucleotide sequence ID" value="NZ_JADPIE010000004.1"/>
</dbReference>
<evidence type="ECO:0000256" key="8">
    <source>
        <dbReference type="ARBA" id="ARBA00032554"/>
    </source>
</evidence>
<reference evidence="12" key="1">
    <citation type="submission" date="2020-11" db="EMBL/GenBank/DDBJ databases">
        <title>Halonatronomonas betainensis gen. nov., sp. nov. a novel haloalkaliphilic representative of the family Halanaerobiacae capable of betaine degradation.</title>
        <authorList>
            <person name="Boltyanskaya Y."/>
            <person name="Kevbrin V."/>
            <person name="Detkova E."/>
            <person name="Grouzdev D.S."/>
            <person name="Koziaeva V."/>
            <person name="Zhilina T."/>
        </authorList>
    </citation>
    <scope>NUCLEOTIDE SEQUENCE</scope>
    <source>
        <strain evidence="12">Z-7014</strain>
    </source>
</reference>
<dbReference type="Pfam" id="PF00288">
    <property type="entry name" value="GHMP_kinases_N"/>
    <property type="match status" value="1"/>
</dbReference>
<feature type="binding site" evidence="9">
    <location>
        <begin position="95"/>
        <end position="105"/>
    </location>
    <ligand>
        <name>ATP</name>
        <dbReference type="ChEBI" id="CHEBI:30616"/>
    </ligand>
</feature>
<dbReference type="AlphaFoldDB" id="A0A931F967"/>
<dbReference type="SUPFAM" id="SSF54211">
    <property type="entry name" value="Ribosomal protein S5 domain 2-like"/>
    <property type="match status" value="1"/>
</dbReference>
<dbReference type="Pfam" id="PF08544">
    <property type="entry name" value="GHMP_kinases_C"/>
    <property type="match status" value="1"/>
</dbReference>
<feature type="active site" evidence="9">
    <location>
        <position position="137"/>
    </location>
</feature>
<sequence>MKIIESAQAKINLSLAIEGRFDDGYHDLNMIMQTVSLADILEIEELSEGISLEIDPDVELPDNQDNIIWETANKLIEKYPKKIKGLKIKLKKNIPIAAGLAGGSSNAAALIRGANRLFKLKLNWAEMRNIGAEIGSDVPFCIKGGTAHVKGKGDQIKDLNPLKNYKALLINPGFKVSTAKIFNEFSNGDYEKLNIPTAKLVEIIELNKKIDWKEGWGNQLEPVTFQLFPELKEIKEWLIENGAAHSQLSGSGPTMIGFFNKEKNLVSLAKSWNRKGKSFVVDFTKGY</sequence>
<organism evidence="12 13">
    <name type="scientific">Halonatronomonas betaini</name>
    <dbReference type="NCBI Taxonomy" id="2778430"/>
    <lineage>
        <taxon>Bacteria</taxon>
        <taxon>Bacillati</taxon>
        <taxon>Bacillota</taxon>
        <taxon>Clostridia</taxon>
        <taxon>Halanaerobiales</taxon>
        <taxon>Halarsenatibacteraceae</taxon>
        <taxon>Halonatronomonas</taxon>
    </lineage>
</organism>
<feature type="domain" description="GHMP kinase C-terminal" evidence="11">
    <location>
        <begin position="214"/>
        <end position="277"/>
    </location>
</feature>
<dbReference type="Gene3D" id="3.30.230.10">
    <property type="match status" value="1"/>
</dbReference>
<keyword evidence="4 9" id="KW-0808">Transferase</keyword>
<evidence type="ECO:0000256" key="7">
    <source>
        <dbReference type="ARBA" id="ARBA00022840"/>
    </source>
</evidence>
<dbReference type="InterPro" id="IPR004424">
    <property type="entry name" value="IspE"/>
</dbReference>
<evidence type="ECO:0000313" key="13">
    <source>
        <dbReference type="Proteomes" id="UP000621436"/>
    </source>
</evidence>
<comment type="caution">
    <text evidence="12">The sequence shown here is derived from an EMBL/GenBank/DDBJ whole genome shotgun (WGS) entry which is preliminary data.</text>
</comment>
<dbReference type="InterPro" id="IPR013750">
    <property type="entry name" value="GHMP_kinase_C_dom"/>
</dbReference>
<dbReference type="PANTHER" id="PTHR43527">
    <property type="entry name" value="4-DIPHOSPHOCYTIDYL-2-C-METHYL-D-ERYTHRITOL KINASE, CHLOROPLASTIC"/>
    <property type="match status" value="1"/>
</dbReference>
<evidence type="ECO:0000259" key="10">
    <source>
        <dbReference type="Pfam" id="PF00288"/>
    </source>
</evidence>
<keyword evidence="7 9" id="KW-0067">ATP-binding</keyword>
<dbReference type="InterPro" id="IPR020568">
    <property type="entry name" value="Ribosomal_Su5_D2-typ_SF"/>
</dbReference>
<evidence type="ECO:0000256" key="5">
    <source>
        <dbReference type="ARBA" id="ARBA00022741"/>
    </source>
</evidence>
<dbReference type="GO" id="GO:0050515">
    <property type="term" value="F:4-(cytidine 5'-diphospho)-2-C-methyl-D-erythritol kinase activity"/>
    <property type="evidence" value="ECO:0007669"/>
    <property type="project" value="UniProtKB-UniRule"/>
</dbReference>
<comment type="function">
    <text evidence="9">Catalyzes the phosphorylation of the position 2 hydroxy group of 4-diphosphocytidyl-2C-methyl-D-erythritol.</text>
</comment>
<dbReference type="Gene3D" id="3.30.70.890">
    <property type="entry name" value="GHMP kinase, C-terminal domain"/>
    <property type="match status" value="1"/>
</dbReference>
<evidence type="ECO:0000256" key="9">
    <source>
        <dbReference type="HAMAP-Rule" id="MF_00061"/>
    </source>
</evidence>
<evidence type="ECO:0000313" key="12">
    <source>
        <dbReference type="EMBL" id="MBF8437248.1"/>
    </source>
</evidence>
<dbReference type="SUPFAM" id="SSF55060">
    <property type="entry name" value="GHMP Kinase, C-terminal domain"/>
    <property type="match status" value="1"/>
</dbReference>
<evidence type="ECO:0000256" key="1">
    <source>
        <dbReference type="ARBA" id="ARBA00009684"/>
    </source>
</evidence>
<feature type="active site" evidence="9">
    <location>
        <position position="10"/>
    </location>
</feature>
<gene>
    <name evidence="9" type="primary">ispE</name>
    <name evidence="12" type="ORF">I0Q91_09175</name>
</gene>
<dbReference type="InterPro" id="IPR006204">
    <property type="entry name" value="GHMP_kinase_N_dom"/>
</dbReference>
<keyword evidence="9" id="KW-0414">Isoprene biosynthesis</keyword>
<evidence type="ECO:0000259" key="11">
    <source>
        <dbReference type="Pfam" id="PF08544"/>
    </source>
</evidence>